<dbReference type="Pfam" id="PF00809">
    <property type="entry name" value="Pterin_bind"/>
    <property type="match status" value="1"/>
</dbReference>
<comment type="catalytic activity">
    <reaction evidence="1">
        <text>(7,8-dihydropterin-6-yl)methyl diphosphate + 4-aminobenzoate = 7,8-dihydropteroate + diphosphate</text>
        <dbReference type="Rhea" id="RHEA:19949"/>
        <dbReference type="ChEBI" id="CHEBI:17836"/>
        <dbReference type="ChEBI" id="CHEBI:17839"/>
        <dbReference type="ChEBI" id="CHEBI:33019"/>
        <dbReference type="ChEBI" id="CHEBI:72950"/>
        <dbReference type="EC" id="2.5.1.15"/>
    </reaction>
</comment>
<evidence type="ECO:0000256" key="8">
    <source>
        <dbReference type="ARBA" id="ARBA00022679"/>
    </source>
</evidence>
<evidence type="ECO:0000256" key="13">
    <source>
        <dbReference type="ARBA" id="ARBA00053449"/>
    </source>
</evidence>
<dbReference type="PROSITE" id="PS00793">
    <property type="entry name" value="DHPS_2"/>
    <property type="match status" value="1"/>
</dbReference>
<dbReference type="RefSeq" id="WP_127163256.1">
    <property type="nucleotide sequence ID" value="NZ_CP029822.1"/>
</dbReference>
<dbReference type="InterPro" id="IPR000489">
    <property type="entry name" value="Pterin-binding_dom"/>
</dbReference>
<evidence type="ECO:0000256" key="12">
    <source>
        <dbReference type="ARBA" id="ARBA00030193"/>
    </source>
</evidence>
<evidence type="ECO:0000256" key="7">
    <source>
        <dbReference type="ARBA" id="ARBA00016919"/>
    </source>
</evidence>
<evidence type="ECO:0000256" key="2">
    <source>
        <dbReference type="ARBA" id="ARBA00001946"/>
    </source>
</evidence>
<dbReference type="InterPro" id="IPR006390">
    <property type="entry name" value="DHP_synth_dom"/>
</dbReference>
<evidence type="ECO:0000313" key="17">
    <source>
        <dbReference type="Proteomes" id="UP000273143"/>
    </source>
</evidence>
<dbReference type="EMBL" id="CP029822">
    <property type="protein sequence ID" value="AZS50705.1"/>
    <property type="molecule type" value="Genomic_DNA"/>
</dbReference>
<evidence type="ECO:0000256" key="14">
    <source>
        <dbReference type="RuleBase" id="RU361205"/>
    </source>
</evidence>
<keyword evidence="9 14" id="KW-0479">Metal-binding</keyword>
<organism evidence="16 17">
    <name type="scientific">Entomomonas moraniae</name>
    <dbReference type="NCBI Taxonomy" id="2213226"/>
    <lineage>
        <taxon>Bacteria</taxon>
        <taxon>Pseudomonadati</taxon>
        <taxon>Pseudomonadota</taxon>
        <taxon>Gammaproteobacteria</taxon>
        <taxon>Pseudomonadales</taxon>
        <taxon>Pseudomonadaceae</taxon>
        <taxon>Entomomonas</taxon>
    </lineage>
</organism>
<dbReference type="NCBIfam" id="TIGR01496">
    <property type="entry name" value="DHPS"/>
    <property type="match status" value="1"/>
</dbReference>
<dbReference type="CDD" id="cd00739">
    <property type="entry name" value="DHPS"/>
    <property type="match status" value="1"/>
</dbReference>
<protein>
    <recommendedName>
        <fullName evidence="7 14">Dihydropteroate synthase</fullName>
        <shortName evidence="14">DHPS</shortName>
        <ecNumber evidence="6 14">2.5.1.15</ecNumber>
    </recommendedName>
    <alternativeName>
        <fullName evidence="12 14">Dihydropteroate pyrophosphorylase</fullName>
    </alternativeName>
</protein>
<evidence type="ECO:0000256" key="4">
    <source>
        <dbReference type="ARBA" id="ARBA00009503"/>
    </source>
</evidence>
<dbReference type="PANTHER" id="PTHR20941">
    <property type="entry name" value="FOLATE SYNTHESIS PROTEINS"/>
    <property type="match status" value="1"/>
</dbReference>
<feature type="domain" description="Pterin-binding" evidence="15">
    <location>
        <begin position="24"/>
        <end position="276"/>
    </location>
</feature>
<dbReference type="GO" id="GO:0005829">
    <property type="term" value="C:cytosol"/>
    <property type="evidence" value="ECO:0007669"/>
    <property type="project" value="TreeGrafter"/>
</dbReference>
<gene>
    <name evidence="16" type="primary">folP</name>
    <name evidence="16" type="ORF">DM558_07890</name>
</gene>
<dbReference type="GO" id="GO:0046656">
    <property type="term" value="P:folic acid biosynthetic process"/>
    <property type="evidence" value="ECO:0007669"/>
    <property type="project" value="UniProtKB-KW"/>
</dbReference>
<evidence type="ECO:0000256" key="6">
    <source>
        <dbReference type="ARBA" id="ARBA00012458"/>
    </source>
</evidence>
<sequence length="286" mass="31061">MTLTCHQQVDRLQCGSRVLNLTHPQVMGILNVTPDSFSDGGLHSNLSDALSHAELMINEGASIIDVGGESTRPNAASVSVQEELDRILPVVEAISHRFDVVISVDTSTPEVMIESAKVGAGFLNDVRSFQREGALAAAKRTGLPVCIMHMRGDPRTMQEQTHYDDLVYEVKEFLQMRSLACQEAGICKEQIVIDPGFGFAKSLEQNLALFHHMSQLQVLGFPMLVGVSRKSMIGGVLGKDVTERLYGSLGLAALAITKGARILRVHDVAATVDIVKIITAVENERD</sequence>
<dbReference type="UniPathway" id="UPA00077">
    <property type="reaction ID" value="UER00156"/>
</dbReference>
<dbReference type="AlphaFoldDB" id="A0A3Q9JJ45"/>
<comment type="function">
    <text evidence="13 14">Catalyzes the condensation of para-aminobenzoate (pABA) with 6-hydroxymethyl-7,8-dihydropterin diphosphate (DHPt-PP) to form 7,8-dihydropteroate (H2Pte), the immediate precursor of folate derivatives.</text>
</comment>
<dbReference type="InterPro" id="IPR011005">
    <property type="entry name" value="Dihydropteroate_synth-like_sf"/>
</dbReference>
<comment type="subunit">
    <text evidence="5">Homodimer.</text>
</comment>
<dbReference type="GO" id="GO:0046872">
    <property type="term" value="F:metal ion binding"/>
    <property type="evidence" value="ECO:0007669"/>
    <property type="project" value="UniProtKB-KW"/>
</dbReference>
<comment type="similarity">
    <text evidence="4 14">Belongs to the DHPS family.</text>
</comment>
<evidence type="ECO:0000259" key="15">
    <source>
        <dbReference type="PROSITE" id="PS50972"/>
    </source>
</evidence>
<evidence type="ECO:0000313" key="16">
    <source>
        <dbReference type="EMBL" id="AZS50705.1"/>
    </source>
</evidence>
<dbReference type="GO" id="GO:0046654">
    <property type="term" value="P:tetrahydrofolate biosynthetic process"/>
    <property type="evidence" value="ECO:0007669"/>
    <property type="project" value="UniProtKB-UniPathway"/>
</dbReference>
<keyword evidence="17" id="KW-1185">Reference proteome</keyword>
<keyword evidence="8 14" id="KW-0808">Transferase</keyword>
<dbReference type="SUPFAM" id="SSF51717">
    <property type="entry name" value="Dihydropteroate synthetase-like"/>
    <property type="match status" value="1"/>
</dbReference>
<evidence type="ECO:0000256" key="1">
    <source>
        <dbReference type="ARBA" id="ARBA00000012"/>
    </source>
</evidence>
<dbReference type="PANTHER" id="PTHR20941:SF1">
    <property type="entry name" value="FOLIC ACID SYNTHESIS PROTEIN FOL1"/>
    <property type="match status" value="1"/>
</dbReference>
<proteinExistence type="inferred from homology"/>
<dbReference type="EC" id="2.5.1.15" evidence="6 14"/>
<keyword evidence="10 14" id="KW-0460">Magnesium</keyword>
<comment type="pathway">
    <text evidence="3 14">Cofactor biosynthesis; tetrahydrofolate biosynthesis; 7,8-dihydrofolate from 2-amino-4-hydroxy-6-hydroxymethyl-7,8-dihydropteridine diphosphate and 4-aminobenzoate: step 1/2.</text>
</comment>
<dbReference type="FunFam" id="3.20.20.20:FF:000004">
    <property type="entry name" value="Dihydropteroate synthase"/>
    <property type="match status" value="1"/>
</dbReference>
<keyword evidence="11 14" id="KW-0289">Folate biosynthesis</keyword>
<accession>A0A3Q9JJ45</accession>
<dbReference type="Gene3D" id="3.20.20.20">
    <property type="entry name" value="Dihydropteroate synthase-like"/>
    <property type="match status" value="1"/>
</dbReference>
<reference evidence="17" key="1">
    <citation type="submission" date="2018-06" db="EMBL/GenBank/DDBJ databases">
        <title>Complete genome of Pseudomonas insecticola strain QZS01.</title>
        <authorList>
            <person name="Wang J."/>
            <person name="Su Q."/>
        </authorList>
    </citation>
    <scope>NUCLEOTIDE SEQUENCE [LARGE SCALE GENOMIC DNA]</scope>
    <source>
        <strain evidence="17">QZS01</strain>
    </source>
</reference>
<dbReference type="PROSITE" id="PS50972">
    <property type="entry name" value="PTERIN_BINDING"/>
    <property type="match status" value="1"/>
</dbReference>
<dbReference type="InterPro" id="IPR045031">
    <property type="entry name" value="DHP_synth-like"/>
</dbReference>
<dbReference type="Proteomes" id="UP000273143">
    <property type="component" value="Chromosome"/>
</dbReference>
<evidence type="ECO:0000256" key="11">
    <source>
        <dbReference type="ARBA" id="ARBA00022909"/>
    </source>
</evidence>
<comment type="cofactor">
    <cofactor evidence="2 14">
        <name>Mg(2+)</name>
        <dbReference type="ChEBI" id="CHEBI:18420"/>
    </cofactor>
</comment>
<name>A0A3Q9JJ45_9GAMM</name>
<evidence type="ECO:0000256" key="10">
    <source>
        <dbReference type="ARBA" id="ARBA00022842"/>
    </source>
</evidence>
<evidence type="ECO:0000256" key="9">
    <source>
        <dbReference type="ARBA" id="ARBA00022723"/>
    </source>
</evidence>
<evidence type="ECO:0000256" key="5">
    <source>
        <dbReference type="ARBA" id="ARBA00011738"/>
    </source>
</evidence>
<dbReference type="PROSITE" id="PS00792">
    <property type="entry name" value="DHPS_1"/>
    <property type="match status" value="1"/>
</dbReference>
<evidence type="ECO:0000256" key="3">
    <source>
        <dbReference type="ARBA" id="ARBA00004763"/>
    </source>
</evidence>
<dbReference type="GO" id="GO:0004156">
    <property type="term" value="F:dihydropteroate synthase activity"/>
    <property type="evidence" value="ECO:0007669"/>
    <property type="project" value="UniProtKB-EC"/>
</dbReference>
<dbReference type="KEGG" id="emo:DM558_07890"/>